<dbReference type="CDD" id="cd00209">
    <property type="entry name" value="DHFR"/>
    <property type="match status" value="1"/>
</dbReference>
<dbReference type="GO" id="GO:0046654">
    <property type="term" value="P:tetrahydrofolate biosynthetic process"/>
    <property type="evidence" value="ECO:0007669"/>
    <property type="project" value="InterPro"/>
</dbReference>
<dbReference type="SUPFAM" id="SSF53597">
    <property type="entry name" value="Dihydrofolate reductase-like"/>
    <property type="match status" value="1"/>
</dbReference>
<dbReference type="OrthoDB" id="198183at2157"/>
<accession>A0A5N5UIM9</accession>
<dbReference type="PANTHER" id="PTHR48069:SF3">
    <property type="entry name" value="DIHYDROFOLATE REDUCTASE"/>
    <property type="match status" value="1"/>
</dbReference>
<dbReference type="Pfam" id="PF00186">
    <property type="entry name" value="DHFR_1"/>
    <property type="match status" value="1"/>
</dbReference>
<keyword evidence="4" id="KW-0521">NADP</keyword>
<evidence type="ECO:0000313" key="9">
    <source>
        <dbReference type="EMBL" id="KAB7515525.1"/>
    </source>
</evidence>
<sequence length="165" mass="18054">MSQDLDLTLVAAVAANGVIGRGGEMPWHYPGDLAHFKSLTTGHPVIMGRKTYDSIAARLDGPLPDRTNIVLSRSSLDAPEGAVHAAGTDQALALAADRDDEAFVIGGATVYEQFIDRADRMVLTELADSYEGDTSFPEFDDEWVETERDEREEFAFVTYRRAASE</sequence>
<dbReference type="GO" id="GO:0004146">
    <property type="term" value="F:dihydrofolate reductase activity"/>
    <property type="evidence" value="ECO:0007669"/>
    <property type="project" value="UniProtKB-EC"/>
</dbReference>
<dbReference type="Proteomes" id="UP000326865">
    <property type="component" value="Unassembled WGS sequence"/>
</dbReference>
<dbReference type="GO" id="GO:0046655">
    <property type="term" value="P:folic acid metabolic process"/>
    <property type="evidence" value="ECO:0007669"/>
    <property type="project" value="TreeGrafter"/>
</dbReference>
<evidence type="ECO:0000256" key="2">
    <source>
        <dbReference type="ARBA" id="ARBA00012856"/>
    </source>
</evidence>
<keyword evidence="5" id="KW-0560">Oxidoreductase</keyword>
<reference evidence="11 12" key="1">
    <citation type="submission" date="2019-10" db="EMBL/GenBank/DDBJ databases">
        <title>Unraveling microbial dark matter from salterns through culturing: the case of the genus Halosegnis.</title>
        <authorList>
            <person name="Duran-Viseras A."/>
            <person name="Andrei A.-S."/>
            <person name="Vera-Gargallo B."/>
            <person name="Ghai R."/>
            <person name="Sanchez-Porro C."/>
            <person name="Ventosa A."/>
        </authorList>
    </citation>
    <scope>NUCLEOTIDE SEQUENCE [LARGE SCALE GENOMIC DNA]</scope>
    <source>
        <strain evidence="10 12">F17-44</strain>
        <strain evidence="8 13">F18-79</strain>
        <strain evidence="9 11">F19-13</strain>
    </source>
</reference>
<evidence type="ECO:0000259" key="7">
    <source>
        <dbReference type="PROSITE" id="PS51330"/>
    </source>
</evidence>
<organism evidence="9 11">
    <name type="scientific">Halosegnis rubeus</name>
    <dbReference type="NCBI Taxonomy" id="2212850"/>
    <lineage>
        <taxon>Archaea</taxon>
        <taxon>Methanobacteriati</taxon>
        <taxon>Methanobacteriota</taxon>
        <taxon>Stenosarchaea group</taxon>
        <taxon>Halobacteria</taxon>
        <taxon>Halobacteriales</taxon>
        <taxon>Natronomonadaceae</taxon>
        <taxon>Halosegnis</taxon>
    </lineage>
</organism>
<evidence type="ECO:0000313" key="10">
    <source>
        <dbReference type="EMBL" id="KAB7518574.1"/>
    </source>
</evidence>
<dbReference type="PROSITE" id="PS00075">
    <property type="entry name" value="DHFR_1"/>
    <property type="match status" value="1"/>
</dbReference>
<dbReference type="PROSITE" id="PS51330">
    <property type="entry name" value="DHFR_2"/>
    <property type="match status" value="1"/>
</dbReference>
<accession>A0A5N5UA71</accession>
<evidence type="ECO:0000313" key="12">
    <source>
        <dbReference type="Proteomes" id="UP000326302"/>
    </source>
</evidence>
<evidence type="ECO:0000256" key="1">
    <source>
        <dbReference type="ARBA" id="ARBA00004903"/>
    </source>
</evidence>
<comment type="similarity">
    <text evidence="6">Belongs to the dihydrofolate reductase family.</text>
</comment>
<dbReference type="InterPro" id="IPR012259">
    <property type="entry name" value="DHFR"/>
</dbReference>
<dbReference type="GO" id="GO:0006730">
    <property type="term" value="P:one-carbon metabolic process"/>
    <property type="evidence" value="ECO:0007669"/>
    <property type="project" value="UniProtKB-KW"/>
</dbReference>
<keyword evidence="13" id="KW-1185">Reference proteome</keyword>
<dbReference type="RefSeq" id="WP_152119456.1">
    <property type="nucleotide sequence ID" value="NZ_QJOW01000001.1"/>
</dbReference>
<dbReference type="PRINTS" id="PR00070">
    <property type="entry name" value="DHFR"/>
</dbReference>
<dbReference type="InterPro" id="IPR024072">
    <property type="entry name" value="DHFR-like_dom_sf"/>
</dbReference>
<dbReference type="EMBL" id="QMDY01000007">
    <property type="protein sequence ID" value="KAB7515525.1"/>
    <property type="molecule type" value="Genomic_DNA"/>
</dbReference>
<evidence type="ECO:0000313" key="13">
    <source>
        <dbReference type="Proteomes" id="UP000326865"/>
    </source>
</evidence>
<gene>
    <name evidence="8" type="ORF">DM867_12060</name>
    <name evidence="10" type="ORF">DMP03_04260</name>
    <name evidence="9" type="ORF">DP108_11195</name>
</gene>
<evidence type="ECO:0000313" key="8">
    <source>
        <dbReference type="EMBL" id="KAB7512649.1"/>
    </source>
</evidence>
<dbReference type="EMBL" id="QJOW01000001">
    <property type="protein sequence ID" value="KAB7518574.1"/>
    <property type="molecule type" value="Genomic_DNA"/>
</dbReference>
<feature type="domain" description="DHFR" evidence="7">
    <location>
        <begin position="6"/>
        <end position="165"/>
    </location>
</feature>
<comment type="caution">
    <text evidence="9">The sequence shown here is derived from an EMBL/GenBank/DDBJ whole genome shotgun (WGS) entry which is preliminary data.</text>
</comment>
<dbReference type="EC" id="1.5.1.3" evidence="2"/>
<keyword evidence="3" id="KW-0554">One-carbon metabolism</keyword>
<dbReference type="Proteomes" id="UP000326302">
    <property type="component" value="Unassembled WGS sequence"/>
</dbReference>
<protein>
    <recommendedName>
        <fullName evidence="2">dihydrofolate reductase</fullName>
        <ecNumber evidence="2">1.5.1.3</ecNumber>
    </recommendedName>
</protein>
<evidence type="ECO:0000256" key="5">
    <source>
        <dbReference type="ARBA" id="ARBA00023002"/>
    </source>
</evidence>
<dbReference type="EMBL" id="QKKZ01000007">
    <property type="protein sequence ID" value="KAB7512649.1"/>
    <property type="molecule type" value="Genomic_DNA"/>
</dbReference>
<dbReference type="PIRSF" id="PIRSF000194">
    <property type="entry name" value="DHFR"/>
    <property type="match status" value="1"/>
</dbReference>
<comment type="pathway">
    <text evidence="1">Cofactor biosynthesis; tetrahydrofolate biosynthesis; 5,6,7,8-tetrahydrofolate from 7,8-dihydrofolate: step 1/1.</text>
</comment>
<name>A0A5N5UA71_9EURY</name>
<evidence type="ECO:0000256" key="3">
    <source>
        <dbReference type="ARBA" id="ARBA00022563"/>
    </source>
</evidence>
<dbReference type="Proteomes" id="UP000326207">
    <property type="component" value="Unassembled WGS sequence"/>
</dbReference>
<dbReference type="GO" id="GO:0046452">
    <property type="term" value="P:dihydrofolate metabolic process"/>
    <property type="evidence" value="ECO:0007669"/>
    <property type="project" value="TreeGrafter"/>
</dbReference>
<dbReference type="AlphaFoldDB" id="A0A5N5UA71"/>
<dbReference type="PANTHER" id="PTHR48069">
    <property type="entry name" value="DIHYDROFOLATE REDUCTASE"/>
    <property type="match status" value="1"/>
</dbReference>
<evidence type="ECO:0000256" key="4">
    <source>
        <dbReference type="ARBA" id="ARBA00022857"/>
    </source>
</evidence>
<dbReference type="GO" id="GO:0005829">
    <property type="term" value="C:cytosol"/>
    <property type="evidence" value="ECO:0007669"/>
    <property type="project" value="TreeGrafter"/>
</dbReference>
<dbReference type="InterPro" id="IPR001796">
    <property type="entry name" value="DHFR_dom"/>
</dbReference>
<evidence type="ECO:0000313" key="11">
    <source>
        <dbReference type="Proteomes" id="UP000326207"/>
    </source>
</evidence>
<dbReference type="Gene3D" id="3.40.430.10">
    <property type="entry name" value="Dihydrofolate Reductase, subunit A"/>
    <property type="match status" value="1"/>
</dbReference>
<proteinExistence type="inferred from homology"/>
<accession>A0A5N5U2J3</accession>
<dbReference type="InterPro" id="IPR017925">
    <property type="entry name" value="DHFR_CS"/>
</dbReference>
<evidence type="ECO:0000256" key="6">
    <source>
        <dbReference type="RuleBase" id="RU004474"/>
    </source>
</evidence>
<dbReference type="GO" id="GO:0050661">
    <property type="term" value="F:NADP binding"/>
    <property type="evidence" value="ECO:0007669"/>
    <property type="project" value="InterPro"/>
</dbReference>